<organism evidence="2 3">
    <name type="scientific">Apis cerana cerana</name>
    <name type="common">Oriental honeybee</name>
    <dbReference type="NCBI Taxonomy" id="94128"/>
    <lineage>
        <taxon>Eukaryota</taxon>
        <taxon>Metazoa</taxon>
        <taxon>Ecdysozoa</taxon>
        <taxon>Arthropoda</taxon>
        <taxon>Hexapoda</taxon>
        <taxon>Insecta</taxon>
        <taxon>Pterygota</taxon>
        <taxon>Neoptera</taxon>
        <taxon>Endopterygota</taxon>
        <taxon>Hymenoptera</taxon>
        <taxon>Apocrita</taxon>
        <taxon>Aculeata</taxon>
        <taxon>Apoidea</taxon>
        <taxon>Anthophila</taxon>
        <taxon>Apidae</taxon>
        <taxon>Apis</taxon>
    </lineage>
</organism>
<keyword evidence="1" id="KW-1133">Transmembrane helix</keyword>
<dbReference type="AlphaFoldDB" id="A0A2A3EMS6"/>
<gene>
    <name evidence="2" type="ORF">APICC_05225</name>
</gene>
<feature type="transmembrane region" description="Helical" evidence="1">
    <location>
        <begin position="52"/>
        <end position="68"/>
    </location>
</feature>
<sequence>MEHLTSAATLIMVNLPYSNFKFNEEALKGGSSYRLDDEKIARMNRFRLRSRLILRIVVLYGMFVVDFLDARTTLREKIRHWDNPENFKFIDVPIFRLFTRLIYLNKYRKEERNRVFPTKSNAMVVDKSRDFDGKANKIFTEHSFAA</sequence>
<keyword evidence="1" id="KW-0812">Transmembrane</keyword>
<reference evidence="2 3" key="1">
    <citation type="submission" date="2014-07" db="EMBL/GenBank/DDBJ databases">
        <title>Genomic and transcriptomic analysis on Apis cerana provide comprehensive insights into honey bee biology.</title>
        <authorList>
            <person name="Diao Q."/>
            <person name="Sun L."/>
            <person name="Zheng H."/>
            <person name="Zheng H."/>
            <person name="Xu S."/>
            <person name="Wang S."/>
            <person name="Zeng Z."/>
            <person name="Hu F."/>
            <person name="Su S."/>
            <person name="Wu J."/>
        </authorList>
    </citation>
    <scope>NUCLEOTIDE SEQUENCE [LARGE SCALE GENOMIC DNA]</scope>
    <source>
        <tissue evidence="2">Pupae without intestine</tissue>
    </source>
</reference>
<evidence type="ECO:0000313" key="3">
    <source>
        <dbReference type="Proteomes" id="UP000242457"/>
    </source>
</evidence>
<keyword evidence="1" id="KW-0472">Membrane</keyword>
<proteinExistence type="predicted"/>
<keyword evidence="3" id="KW-1185">Reference proteome</keyword>
<dbReference type="Proteomes" id="UP000242457">
    <property type="component" value="Unassembled WGS sequence"/>
</dbReference>
<evidence type="ECO:0000313" key="2">
    <source>
        <dbReference type="EMBL" id="PBC32794.1"/>
    </source>
</evidence>
<accession>A0A2A3EMS6</accession>
<dbReference type="EMBL" id="KZ288214">
    <property type="protein sequence ID" value="PBC32794.1"/>
    <property type="molecule type" value="Genomic_DNA"/>
</dbReference>
<evidence type="ECO:0000256" key="1">
    <source>
        <dbReference type="SAM" id="Phobius"/>
    </source>
</evidence>
<name>A0A2A3EMS6_APICC</name>
<protein>
    <submittedName>
        <fullName evidence="2">Uncharacterized protein</fullName>
    </submittedName>
</protein>